<comment type="caution">
    <text evidence="2">The sequence shown here is derived from an EMBL/GenBank/DDBJ whole genome shotgun (WGS) entry which is preliminary data.</text>
</comment>
<keyword evidence="1" id="KW-0812">Transmembrane</keyword>
<keyword evidence="1" id="KW-0472">Membrane</keyword>
<proteinExistence type="predicted"/>
<organism evidence="2 3">
    <name type="scientific">Streptomyces carpinensis</name>
    <dbReference type="NCBI Taxonomy" id="66369"/>
    <lineage>
        <taxon>Bacteria</taxon>
        <taxon>Bacillati</taxon>
        <taxon>Actinomycetota</taxon>
        <taxon>Actinomycetes</taxon>
        <taxon>Kitasatosporales</taxon>
        <taxon>Streptomycetaceae</taxon>
        <taxon>Streptomyces</taxon>
    </lineage>
</organism>
<evidence type="ECO:0000313" key="2">
    <source>
        <dbReference type="EMBL" id="MER6978220.1"/>
    </source>
</evidence>
<dbReference type="Proteomes" id="UP001458415">
    <property type="component" value="Unassembled WGS sequence"/>
</dbReference>
<sequence>MTTITLQLAAGTPQVLLAIIIVLAITFLLALTIATRGTGPAERAAVLRALAQLIPLRRR</sequence>
<gene>
    <name evidence="2" type="ORF">ABT317_14705</name>
</gene>
<evidence type="ECO:0000313" key="3">
    <source>
        <dbReference type="Proteomes" id="UP001458415"/>
    </source>
</evidence>
<dbReference type="RefSeq" id="WP_086731374.1">
    <property type="nucleotide sequence ID" value="NZ_MUBM01000590.1"/>
</dbReference>
<evidence type="ECO:0000256" key="1">
    <source>
        <dbReference type="SAM" id="Phobius"/>
    </source>
</evidence>
<name>A0ABV1W203_9ACTN</name>
<feature type="transmembrane region" description="Helical" evidence="1">
    <location>
        <begin position="15"/>
        <end position="34"/>
    </location>
</feature>
<reference evidence="2 3" key="1">
    <citation type="submission" date="2024-06" db="EMBL/GenBank/DDBJ databases">
        <title>The Natural Products Discovery Center: Release of the First 8490 Sequenced Strains for Exploring Actinobacteria Biosynthetic Diversity.</title>
        <authorList>
            <person name="Kalkreuter E."/>
            <person name="Kautsar S.A."/>
            <person name="Yang D."/>
            <person name="Bader C.D."/>
            <person name="Teijaro C.N."/>
            <person name="Fluegel L."/>
            <person name="Davis C.M."/>
            <person name="Simpson J.R."/>
            <person name="Lauterbach L."/>
            <person name="Steele A.D."/>
            <person name="Gui C."/>
            <person name="Meng S."/>
            <person name="Li G."/>
            <person name="Viehrig K."/>
            <person name="Ye F."/>
            <person name="Su P."/>
            <person name="Kiefer A.F."/>
            <person name="Nichols A."/>
            <person name="Cepeda A.J."/>
            <person name="Yan W."/>
            <person name="Fan B."/>
            <person name="Jiang Y."/>
            <person name="Adhikari A."/>
            <person name="Zheng C.-J."/>
            <person name="Schuster L."/>
            <person name="Cowan T.M."/>
            <person name="Smanski M.J."/>
            <person name="Chevrette M.G."/>
            <person name="De Carvalho L.P.S."/>
            <person name="Shen B."/>
        </authorList>
    </citation>
    <scope>NUCLEOTIDE SEQUENCE [LARGE SCALE GENOMIC DNA]</scope>
    <source>
        <strain evidence="2 3">NPDC000634</strain>
    </source>
</reference>
<dbReference type="EMBL" id="JBEPCU010000207">
    <property type="protein sequence ID" value="MER6978220.1"/>
    <property type="molecule type" value="Genomic_DNA"/>
</dbReference>
<keyword evidence="1" id="KW-1133">Transmembrane helix</keyword>
<protein>
    <submittedName>
        <fullName evidence="2">Uncharacterized protein</fullName>
    </submittedName>
</protein>
<keyword evidence="3" id="KW-1185">Reference proteome</keyword>
<accession>A0ABV1W203</accession>